<feature type="transmembrane region" description="Helical" evidence="13">
    <location>
        <begin position="102"/>
        <end position="128"/>
    </location>
</feature>
<dbReference type="NCBIfam" id="TIGR00797">
    <property type="entry name" value="matE"/>
    <property type="match status" value="1"/>
</dbReference>
<keyword evidence="8 13" id="KW-0812">Transmembrane</keyword>
<comment type="function">
    <text evidence="1">Multidrug efflux pump.</text>
</comment>
<evidence type="ECO:0000256" key="5">
    <source>
        <dbReference type="ARBA" id="ARBA00022448"/>
    </source>
</evidence>
<keyword evidence="9 13" id="KW-1133">Transmembrane helix</keyword>
<dbReference type="PIRSF" id="PIRSF006603">
    <property type="entry name" value="DinF"/>
    <property type="match status" value="1"/>
</dbReference>
<evidence type="ECO:0000256" key="1">
    <source>
        <dbReference type="ARBA" id="ARBA00003408"/>
    </source>
</evidence>
<feature type="transmembrane region" description="Helical" evidence="13">
    <location>
        <begin position="205"/>
        <end position="229"/>
    </location>
</feature>
<dbReference type="Pfam" id="PF01554">
    <property type="entry name" value="MatE"/>
    <property type="match status" value="2"/>
</dbReference>
<evidence type="ECO:0000256" key="8">
    <source>
        <dbReference type="ARBA" id="ARBA00022692"/>
    </source>
</evidence>
<evidence type="ECO:0000256" key="11">
    <source>
        <dbReference type="ARBA" id="ARBA00023136"/>
    </source>
</evidence>
<evidence type="ECO:0000256" key="3">
    <source>
        <dbReference type="ARBA" id="ARBA00010199"/>
    </source>
</evidence>
<evidence type="ECO:0000256" key="2">
    <source>
        <dbReference type="ARBA" id="ARBA00004651"/>
    </source>
</evidence>
<organism evidence="14 15">
    <name type="scientific">Candidatus Enterococcus murrayae</name>
    <dbReference type="NCBI Taxonomy" id="2815321"/>
    <lineage>
        <taxon>Bacteria</taxon>
        <taxon>Bacillati</taxon>
        <taxon>Bacillota</taxon>
        <taxon>Bacilli</taxon>
        <taxon>Lactobacillales</taxon>
        <taxon>Enterococcaceae</taxon>
        <taxon>Enterococcus</taxon>
    </lineage>
</organism>
<keyword evidence="5" id="KW-0813">Transport</keyword>
<feature type="transmembrane region" description="Helical" evidence="13">
    <location>
        <begin position="425"/>
        <end position="449"/>
    </location>
</feature>
<dbReference type="RefSeq" id="WP_207110382.1">
    <property type="nucleotide sequence ID" value="NZ_JAFLVR010000068.1"/>
</dbReference>
<gene>
    <name evidence="14" type="ORF">JZO85_20520</name>
</gene>
<evidence type="ECO:0000256" key="12">
    <source>
        <dbReference type="ARBA" id="ARBA00031636"/>
    </source>
</evidence>
<name>A0ABS3HNR8_9ENTE</name>
<comment type="caution">
    <text evidence="14">The sequence shown here is derived from an EMBL/GenBank/DDBJ whole genome shotgun (WGS) entry which is preliminary data.</text>
</comment>
<evidence type="ECO:0000256" key="6">
    <source>
        <dbReference type="ARBA" id="ARBA00022449"/>
    </source>
</evidence>
<feature type="transmembrane region" description="Helical" evidence="13">
    <location>
        <begin position="140"/>
        <end position="161"/>
    </location>
</feature>
<dbReference type="EMBL" id="JAFLVR010000068">
    <property type="protein sequence ID" value="MBO0454652.1"/>
    <property type="molecule type" value="Genomic_DNA"/>
</dbReference>
<dbReference type="InterPro" id="IPR050222">
    <property type="entry name" value="MATE_MdtK"/>
</dbReference>
<feature type="transmembrane region" description="Helical" evidence="13">
    <location>
        <begin position="173"/>
        <end position="199"/>
    </location>
</feature>
<evidence type="ECO:0000313" key="14">
    <source>
        <dbReference type="EMBL" id="MBO0454652.1"/>
    </source>
</evidence>
<feature type="transmembrane region" description="Helical" evidence="13">
    <location>
        <begin position="400"/>
        <end position="419"/>
    </location>
</feature>
<evidence type="ECO:0000256" key="9">
    <source>
        <dbReference type="ARBA" id="ARBA00022989"/>
    </source>
</evidence>
<feature type="transmembrane region" description="Helical" evidence="13">
    <location>
        <begin position="250"/>
        <end position="268"/>
    </location>
</feature>
<keyword evidence="7" id="KW-1003">Cell membrane</keyword>
<evidence type="ECO:0000313" key="15">
    <source>
        <dbReference type="Proteomes" id="UP000664495"/>
    </source>
</evidence>
<comment type="subcellular location">
    <subcellularLocation>
        <location evidence="2">Cell membrane</location>
        <topology evidence="2">Multi-pass membrane protein</topology>
    </subcellularLocation>
</comment>
<dbReference type="Proteomes" id="UP000664495">
    <property type="component" value="Unassembled WGS sequence"/>
</dbReference>
<evidence type="ECO:0000256" key="7">
    <source>
        <dbReference type="ARBA" id="ARBA00022475"/>
    </source>
</evidence>
<keyword evidence="15" id="KW-1185">Reference proteome</keyword>
<feature type="transmembrane region" description="Helical" evidence="13">
    <location>
        <begin position="372"/>
        <end position="393"/>
    </location>
</feature>
<proteinExistence type="inferred from homology"/>
<keyword evidence="6" id="KW-0050">Antiport</keyword>
<reference evidence="14 15" key="1">
    <citation type="submission" date="2021-03" db="EMBL/GenBank/DDBJ databases">
        <title>Enterococcal diversity collection.</title>
        <authorList>
            <person name="Gilmore M.S."/>
            <person name="Schwartzman J."/>
            <person name="Van Tyne D."/>
            <person name="Martin M."/>
            <person name="Earl A.M."/>
            <person name="Manson A.L."/>
            <person name="Straub T."/>
            <person name="Salamzade R."/>
            <person name="Saavedra J."/>
            <person name="Lebreton F."/>
            <person name="Prichula J."/>
            <person name="Schaufler K."/>
            <person name="Gaca A."/>
            <person name="Sgardioli B."/>
            <person name="Wagenaar J."/>
            <person name="Strong T."/>
        </authorList>
    </citation>
    <scope>NUCLEOTIDE SEQUENCE [LARGE SCALE GENOMIC DNA]</scope>
    <source>
        <strain evidence="14 15">MJM16</strain>
    </source>
</reference>
<keyword evidence="10" id="KW-0406">Ion transport</keyword>
<comment type="similarity">
    <text evidence="3">Belongs to the multi antimicrobial extrusion (MATE) (TC 2.A.66.1) family.</text>
</comment>
<dbReference type="PANTHER" id="PTHR43298">
    <property type="entry name" value="MULTIDRUG RESISTANCE PROTEIN NORM-RELATED"/>
    <property type="match status" value="1"/>
</dbReference>
<sequence length="464" mass="50079">MRNKQEQAVKPQQNSMGTSPILPLIAKMSLPPMLSMLIGSLYNIVDSIFVAKLGEKALTAVSLIYPLQTLALAFSVGMGIAINAICARYLGAKDRDSATSVASVGLSLALLQSLLFVIIGVFFIPAFLKFFTTDEIILNYGVQYGVIAVTFSFGQFVLIAIEKMYQAVGKMLLPMLMATAGAIINIILDPILIFGLWGFPTMGVTGAAIATVIGQVIPALIYVLMIFNTKKEIYVTLKKMRLRSGIVKQLYVLAIPATLTLCLPSLLISATNSILATVSQTAVAFFGIYFKLQNFILMPANGIVQGIRPVISYNYGAKNNKRVNDTLFTAGKMIAIINMLGTLLFLLCPQLLLSMFDANPTMLNMGVTGLRILSFTFILSTASVVMSGVFEALSLGKCSLLISLVRQFVITIPAAYLLIKGVGLSGAWVAFPLGEFAGIVITAILYFTFYKKVLANNSRSTMVS</sequence>
<feature type="transmembrane region" description="Helical" evidence="13">
    <location>
        <begin position="21"/>
        <end position="45"/>
    </location>
</feature>
<evidence type="ECO:0000256" key="10">
    <source>
        <dbReference type="ARBA" id="ARBA00023065"/>
    </source>
</evidence>
<protein>
    <recommendedName>
        <fullName evidence="4">Probable multidrug resistance protein NorM</fullName>
    </recommendedName>
    <alternativeName>
        <fullName evidence="12">Multidrug-efflux transporter</fullName>
    </alternativeName>
</protein>
<feature type="transmembrane region" description="Helical" evidence="13">
    <location>
        <begin position="327"/>
        <end position="352"/>
    </location>
</feature>
<feature type="transmembrane region" description="Helical" evidence="13">
    <location>
        <begin position="65"/>
        <end position="90"/>
    </location>
</feature>
<evidence type="ECO:0000256" key="13">
    <source>
        <dbReference type="SAM" id="Phobius"/>
    </source>
</evidence>
<dbReference type="PANTHER" id="PTHR43298:SF2">
    <property type="entry name" value="FMN_FAD EXPORTER YEEO-RELATED"/>
    <property type="match status" value="1"/>
</dbReference>
<evidence type="ECO:0000256" key="4">
    <source>
        <dbReference type="ARBA" id="ARBA00020268"/>
    </source>
</evidence>
<accession>A0ABS3HNR8</accession>
<dbReference type="InterPro" id="IPR002528">
    <property type="entry name" value="MATE_fam"/>
</dbReference>
<dbReference type="InterPro" id="IPR048279">
    <property type="entry name" value="MdtK-like"/>
</dbReference>
<keyword evidence="11 13" id="KW-0472">Membrane</keyword>